<dbReference type="EMBL" id="QUNO01000002">
    <property type="protein sequence ID" value="REH54365.1"/>
    <property type="molecule type" value="Genomic_DNA"/>
</dbReference>
<feature type="chain" id="PRO_5017829823" description="Cellulose binding domain-containing protein" evidence="1">
    <location>
        <begin position="29"/>
        <end position="133"/>
    </location>
</feature>
<gene>
    <name evidence="2" type="ORF">BCF44_102597</name>
</gene>
<organism evidence="2 3">
    <name type="scientific">Kutzneria buriramensis</name>
    <dbReference type="NCBI Taxonomy" id="1045776"/>
    <lineage>
        <taxon>Bacteria</taxon>
        <taxon>Bacillati</taxon>
        <taxon>Actinomycetota</taxon>
        <taxon>Actinomycetes</taxon>
        <taxon>Pseudonocardiales</taxon>
        <taxon>Pseudonocardiaceae</taxon>
        <taxon>Kutzneria</taxon>
    </lineage>
</organism>
<proteinExistence type="predicted"/>
<reference evidence="2 3" key="1">
    <citation type="submission" date="2018-08" db="EMBL/GenBank/DDBJ databases">
        <title>Genomic Encyclopedia of Archaeal and Bacterial Type Strains, Phase II (KMG-II): from individual species to whole genera.</title>
        <authorList>
            <person name="Goeker M."/>
        </authorList>
    </citation>
    <scope>NUCLEOTIDE SEQUENCE [LARGE SCALE GENOMIC DNA]</scope>
    <source>
        <strain evidence="2 3">DSM 45791</strain>
    </source>
</reference>
<evidence type="ECO:0008006" key="4">
    <source>
        <dbReference type="Google" id="ProtNLM"/>
    </source>
</evidence>
<accession>A0A3E0I8A2</accession>
<feature type="signal peptide" evidence="1">
    <location>
        <begin position="1"/>
        <end position="28"/>
    </location>
</feature>
<evidence type="ECO:0000313" key="2">
    <source>
        <dbReference type="EMBL" id="REH54365.1"/>
    </source>
</evidence>
<evidence type="ECO:0000256" key="1">
    <source>
        <dbReference type="SAM" id="SignalP"/>
    </source>
</evidence>
<keyword evidence="3" id="KW-1185">Reference proteome</keyword>
<sequence length="133" mass="14156">MFGLSRKARFVVPAVALAAVALAPQAAAAPQAVYKLVAQCDVPHQNQPPRHVNLWWNISAGLWHAQITNGSPGDVVKIWWRDDLLGGWLGSTQASIKAGQTSANTPDVAGYNYASAAGYVGHDSCSTGRQHRP</sequence>
<dbReference type="Proteomes" id="UP000256269">
    <property type="component" value="Unassembled WGS sequence"/>
</dbReference>
<comment type="caution">
    <text evidence="2">The sequence shown here is derived from an EMBL/GenBank/DDBJ whole genome shotgun (WGS) entry which is preliminary data.</text>
</comment>
<evidence type="ECO:0000313" key="3">
    <source>
        <dbReference type="Proteomes" id="UP000256269"/>
    </source>
</evidence>
<protein>
    <recommendedName>
        <fullName evidence="4">Cellulose binding domain-containing protein</fullName>
    </recommendedName>
</protein>
<keyword evidence="1" id="KW-0732">Signal</keyword>
<dbReference type="AlphaFoldDB" id="A0A3E0I8A2"/>
<name>A0A3E0I8A2_9PSEU</name>
<dbReference type="RefSeq" id="WP_147328427.1">
    <property type="nucleotide sequence ID" value="NZ_CP144375.1"/>
</dbReference>